<keyword evidence="2" id="KW-1185">Reference proteome</keyword>
<dbReference type="RefSeq" id="XP_046050704.1">
    <property type="nucleotide sequence ID" value="XM_046189931.1"/>
</dbReference>
<evidence type="ECO:0000313" key="1">
    <source>
        <dbReference type="EMBL" id="KAH7255135.1"/>
    </source>
</evidence>
<dbReference type="GeneID" id="70219885"/>
<dbReference type="EMBL" id="JAGMUX010000006">
    <property type="protein sequence ID" value="KAH7255135.1"/>
    <property type="molecule type" value="Genomic_DNA"/>
</dbReference>
<sequence>MADQIRIQDTKEKFETVYNHAVSSEKSAKAYFKQEQDAGLADGQNFNNWAAQNAPAYLQAHSQYRAARAAYEAALQNGDQEGYKAWQEKVKKAAFDNPGPNGPDFNFLVGPN</sequence>
<gene>
    <name evidence="1" type="ORF">BKA55DRAFT_537547</name>
</gene>
<evidence type="ECO:0000313" key="2">
    <source>
        <dbReference type="Proteomes" id="UP000720189"/>
    </source>
</evidence>
<proteinExistence type="predicted"/>
<organism evidence="1 2">
    <name type="scientific">Fusarium redolens</name>
    <dbReference type="NCBI Taxonomy" id="48865"/>
    <lineage>
        <taxon>Eukaryota</taxon>
        <taxon>Fungi</taxon>
        <taxon>Dikarya</taxon>
        <taxon>Ascomycota</taxon>
        <taxon>Pezizomycotina</taxon>
        <taxon>Sordariomycetes</taxon>
        <taxon>Hypocreomycetidae</taxon>
        <taxon>Hypocreales</taxon>
        <taxon>Nectriaceae</taxon>
        <taxon>Fusarium</taxon>
        <taxon>Fusarium redolens species complex</taxon>
    </lineage>
</organism>
<protein>
    <submittedName>
        <fullName evidence="1">Uncharacterized protein</fullName>
    </submittedName>
</protein>
<dbReference type="OrthoDB" id="5101596at2759"/>
<reference evidence="1" key="1">
    <citation type="journal article" date="2021" name="Nat. Commun.">
        <title>Genetic determinants of endophytism in the Arabidopsis root mycobiome.</title>
        <authorList>
            <person name="Mesny F."/>
            <person name="Miyauchi S."/>
            <person name="Thiergart T."/>
            <person name="Pickel B."/>
            <person name="Atanasova L."/>
            <person name="Karlsson M."/>
            <person name="Huettel B."/>
            <person name="Barry K.W."/>
            <person name="Haridas S."/>
            <person name="Chen C."/>
            <person name="Bauer D."/>
            <person name="Andreopoulos W."/>
            <person name="Pangilinan J."/>
            <person name="LaButti K."/>
            <person name="Riley R."/>
            <person name="Lipzen A."/>
            <person name="Clum A."/>
            <person name="Drula E."/>
            <person name="Henrissat B."/>
            <person name="Kohler A."/>
            <person name="Grigoriev I.V."/>
            <person name="Martin F.M."/>
            <person name="Hacquard S."/>
        </authorList>
    </citation>
    <scope>NUCLEOTIDE SEQUENCE</scope>
    <source>
        <strain evidence="1">MPI-CAGE-AT-0023</strain>
    </source>
</reference>
<name>A0A9P9KFC0_FUSRE</name>
<accession>A0A9P9KFC0</accession>
<comment type="caution">
    <text evidence="1">The sequence shown here is derived from an EMBL/GenBank/DDBJ whole genome shotgun (WGS) entry which is preliminary data.</text>
</comment>
<dbReference type="AlphaFoldDB" id="A0A9P9KFC0"/>
<dbReference type="Proteomes" id="UP000720189">
    <property type="component" value="Unassembled WGS sequence"/>
</dbReference>